<protein>
    <submittedName>
        <fullName evidence="2">Uncharacterized protein</fullName>
    </submittedName>
</protein>
<evidence type="ECO:0000313" key="3">
    <source>
        <dbReference type="Proteomes" id="UP001066276"/>
    </source>
</evidence>
<keyword evidence="3" id="KW-1185">Reference proteome</keyword>
<dbReference type="EMBL" id="JANPWB010000014">
    <property type="protein sequence ID" value="KAJ1095637.1"/>
    <property type="molecule type" value="Genomic_DNA"/>
</dbReference>
<organism evidence="2 3">
    <name type="scientific">Pleurodeles waltl</name>
    <name type="common">Iberian ribbed newt</name>
    <dbReference type="NCBI Taxonomy" id="8319"/>
    <lineage>
        <taxon>Eukaryota</taxon>
        <taxon>Metazoa</taxon>
        <taxon>Chordata</taxon>
        <taxon>Craniata</taxon>
        <taxon>Vertebrata</taxon>
        <taxon>Euteleostomi</taxon>
        <taxon>Amphibia</taxon>
        <taxon>Batrachia</taxon>
        <taxon>Caudata</taxon>
        <taxon>Salamandroidea</taxon>
        <taxon>Salamandridae</taxon>
        <taxon>Pleurodelinae</taxon>
        <taxon>Pleurodeles</taxon>
    </lineage>
</organism>
<dbReference type="Proteomes" id="UP001066276">
    <property type="component" value="Chromosome 10"/>
</dbReference>
<proteinExistence type="predicted"/>
<gene>
    <name evidence="2" type="ORF">NDU88_000796</name>
</gene>
<name>A0AAV7LVX9_PLEWA</name>
<reference evidence="2" key="1">
    <citation type="journal article" date="2022" name="bioRxiv">
        <title>Sequencing and chromosome-scale assembly of the giantPleurodeles waltlgenome.</title>
        <authorList>
            <person name="Brown T."/>
            <person name="Elewa A."/>
            <person name="Iarovenko S."/>
            <person name="Subramanian E."/>
            <person name="Araus A.J."/>
            <person name="Petzold A."/>
            <person name="Susuki M."/>
            <person name="Suzuki K.-i.T."/>
            <person name="Hayashi T."/>
            <person name="Toyoda A."/>
            <person name="Oliveira C."/>
            <person name="Osipova E."/>
            <person name="Leigh N.D."/>
            <person name="Simon A."/>
            <person name="Yun M.H."/>
        </authorList>
    </citation>
    <scope>NUCLEOTIDE SEQUENCE</scope>
    <source>
        <strain evidence="2">20211129_DDA</strain>
        <tissue evidence="2">Liver</tissue>
    </source>
</reference>
<sequence length="73" mass="7756">MYPPEPGASIYKPVIVSGREGDRGRALEPGASIYKPVTVGGRESPGARRIHLQACDSERTGGRWSPAHPSTSP</sequence>
<feature type="region of interest" description="Disordered" evidence="1">
    <location>
        <begin position="53"/>
        <end position="73"/>
    </location>
</feature>
<dbReference type="AlphaFoldDB" id="A0AAV7LVX9"/>
<comment type="caution">
    <text evidence="2">The sequence shown here is derived from an EMBL/GenBank/DDBJ whole genome shotgun (WGS) entry which is preliminary data.</text>
</comment>
<accession>A0AAV7LVX9</accession>
<evidence type="ECO:0000256" key="1">
    <source>
        <dbReference type="SAM" id="MobiDB-lite"/>
    </source>
</evidence>
<evidence type="ECO:0000313" key="2">
    <source>
        <dbReference type="EMBL" id="KAJ1095637.1"/>
    </source>
</evidence>